<proteinExistence type="predicted"/>
<dbReference type="Gene3D" id="2.20.100.10">
    <property type="entry name" value="Thrombospondin type-1 (TSP1) repeat"/>
    <property type="match status" value="1"/>
</dbReference>
<feature type="compositionally biased region" description="Basic and acidic residues" evidence="3">
    <location>
        <begin position="607"/>
        <end position="617"/>
    </location>
</feature>
<dbReference type="CDD" id="cd01450">
    <property type="entry name" value="vWFA_subfamily_ECM"/>
    <property type="match status" value="1"/>
</dbReference>
<dbReference type="PROSITE" id="PS50234">
    <property type="entry name" value="VWFA"/>
    <property type="match status" value="1"/>
</dbReference>
<evidence type="ECO:0000313" key="8">
    <source>
        <dbReference type="EMBL" id="SVP95020.1"/>
    </source>
</evidence>
<keyword evidence="2" id="KW-1003">Cell membrane</keyword>
<reference evidence="8" key="1">
    <citation type="submission" date="2018-07" db="EMBL/GenBank/DDBJ databases">
        <authorList>
            <person name="Quirk P.G."/>
            <person name="Krulwich T.A."/>
        </authorList>
    </citation>
    <scope>NUCLEOTIDE SEQUENCE</scope>
    <source>
        <strain evidence="8">Anand</strain>
    </source>
</reference>
<keyword evidence="4" id="KW-0472">Membrane</keyword>
<evidence type="ECO:0000259" key="6">
    <source>
        <dbReference type="PROSITE" id="PS50234"/>
    </source>
</evidence>
<dbReference type="EMBL" id="UIVS01000004">
    <property type="protein sequence ID" value="SVP95020.1"/>
    <property type="molecule type" value="Genomic_DNA"/>
</dbReference>
<dbReference type="InterPro" id="IPR002035">
    <property type="entry name" value="VWF_A"/>
</dbReference>
<gene>
    <name evidence="7" type="ORF">TAT_000325100</name>
    <name evidence="8" type="ORF">TAV_000324900</name>
</gene>
<feature type="signal peptide" evidence="5">
    <location>
        <begin position="1"/>
        <end position="20"/>
    </location>
</feature>
<evidence type="ECO:0000256" key="4">
    <source>
        <dbReference type="SAM" id="Phobius"/>
    </source>
</evidence>
<evidence type="ECO:0000256" key="5">
    <source>
        <dbReference type="SAM" id="SignalP"/>
    </source>
</evidence>
<feature type="region of interest" description="Disordered" evidence="3">
    <location>
        <begin position="56"/>
        <end position="106"/>
    </location>
</feature>
<feature type="compositionally biased region" description="Basic and acidic residues" evidence="3">
    <location>
        <begin position="719"/>
        <end position="732"/>
    </location>
</feature>
<feature type="compositionally biased region" description="Polar residues" evidence="3">
    <location>
        <begin position="749"/>
        <end position="764"/>
    </location>
</feature>
<dbReference type="InterPro" id="IPR036383">
    <property type="entry name" value="TSP1_rpt_sf"/>
</dbReference>
<dbReference type="GO" id="GO:0005886">
    <property type="term" value="C:plasma membrane"/>
    <property type="evidence" value="ECO:0007669"/>
    <property type="project" value="UniProtKB-SubCell"/>
</dbReference>
<evidence type="ECO:0000313" key="7">
    <source>
        <dbReference type="EMBL" id="SVP94249.1"/>
    </source>
</evidence>
<feature type="compositionally biased region" description="Basic and acidic residues" evidence="3">
    <location>
        <begin position="204"/>
        <end position="217"/>
    </location>
</feature>
<accession>A0A3B0N559</accession>
<feature type="compositionally biased region" description="Basic and acidic residues" evidence="3">
    <location>
        <begin position="73"/>
        <end position="102"/>
    </location>
</feature>
<dbReference type="InterPro" id="IPR036465">
    <property type="entry name" value="vWFA_dom_sf"/>
</dbReference>
<sequence>MNVLKFSISYLIILIQFSYNNVICNPAFDESDVQHSPKSVFSPKVTKSLKERLNHYGSLAPSPSYKPNATDTDTEKLSKEEVTQREEEDTKVKEQGNNHNEENPSEVENLVTEHHQEDLGGQKVNEVENLVTEHREEDLGGKEPNEEENTVSELNEDLGGENPNLEETLVTEHRHVYLGGERPNEPDPADISNVPYETSSTDLPSHKEEEPQVHEEEIKEVKVDNLEETLTPQEHPAPSEPKTNSKPKDKQYSFTDIDGSMFSNLEELKKCTETPHDFVVMLDESDSISNYNWKRYVKQFTTLIATAISQLNKDNTLSVLHYSDVPTLAINTQKISSESFESTEDKIKQIFQRRRSYGNNYTGKALEYVRKELFHLPEIAEGSSSDSTDTSNKVVILVTDGAAKDIEKAYYESLTLRYNRVELFVFGVGFVQEEECRKLVGCPSEGLCYNFFYASWNSVAQHLQELVDSMCRDLGRNATCKELWSEFSECSRPCGGGTKKATLLKYTTLTEATAGSDGKKGLSCDEQYKYMSEKAVRCNEHPCPPDQTTLFGDLINPKNGLSADTDMLTEVKRHLRDDNTVDTHMRTKNLGDRVHHRHHSHTYSSRKVPERRERKPDPVGTKILNDLLDDKKEPETLPFQLLGENEHHVQVERILDQSEVDTPVRKHTQTSPVRHPTTPPPSPPTHSDSGSSTDSDSVSTTDSDSGSGPSLESVPSSFNHHETPTKVDREVQTRNLVDQGIQTDPVKVDSTSQTESNKQDGNSQTDRHTSQELATLTYDKLKQLVHGEHGTNTKREPTEQTSTVLEDAVREGVNKVDQHLKETMQQLKGGRWKSFVLKFKQKFKQLLENENFKKLSAVLIVIILSAISISFFSYLFLREREPVRRLFDPNDQEFMNAGDGDDVEPSENYQVSNMEDGIWA</sequence>
<dbReference type="VEuPathDB" id="PiroplasmaDB:TA07750"/>
<dbReference type="EMBL" id="UIVT01000004">
    <property type="protein sequence ID" value="SVP94249.1"/>
    <property type="molecule type" value="Genomic_DNA"/>
</dbReference>
<name>A0A3B0N559_THEAN</name>
<evidence type="ECO:0000256" key="1">
    <source>
        <dbReference type="ARBA" id="ARBA00004236"/>
    </source>
</evidence>
<feature type="compositionally biased region" description="Basic and acidic residues" evidence="3">
    <location>
        <begin position="133"/>
        <end position="144"/>
    </location>
</feature>
<dbReference type="PROSITE" id="PS50092">
    <property type="entry name" value="TSP1"/>
    <property type="match status" value="1"/>
</dbReference>
<protein>
    <submittedName>
        <fullName evidence="8">Cell surface/extracellular protein, putative</fullName>
    </submittedName>
</protein>
<keyword evidence="4" id="KW-0812">Transmembrane</keyword>
<dbReference type="AlphaFoldDB" id="A0A3B0N559"/>
<dbReference type="Pfam" id="PF00092">
    <property type="entry name" value="VWA"/>
    <property type="match status" value="1"/>
</dbReference>
<comment type="subcellular location">
    <subcellularLocation>
        <location evidence="1">Cell membrane</location>
    </subcellularLocation>
</comment>
<keyword evidence="5" id="KW-0732">Signal</keyword>
<evidence type="ECO:0000256" key="2">
    <source>
        <dbReference type="ARBA" id="ARBA00022475"/>
    </source>
</evidence>
<feature type="compositionally biased region" description="Acidic residues" evidence="3">
    <location>
        <begin position="145"/>
        <end position="159"/>
    </location>
</feature>
<feature type="domain" description="VWFA" evidence="6">
    <location>
        <begin position="277"/>
        <end position="470"/>
    </location>
</feature>
<keyword evidence="4" id="KW-1133">Transmembrane helix</keyword>
<dbReference type="SUPFAM" id="SSF53300">
    <property type="entry name" value="vWA-like"/>
    <property type="match status" value="1"/>
</dbReference>
<organism evidence="8">
    <name type="scientific">Theileria annulata</name>
    <dbReference type="NCBI Taxonomy" id="5874"/>
    <lineage>
        <taxon>Eukaryota</taxon>
        <taxon>Sar</taxon>
        <taxon>Alveolata</taxon>
        <taxon>Apicomplexa</taxon>
        <taxon>Aconoidasida</taxon>
        <taxon>Piroplasmida</taxon>
        <taxon>Theileriidae</taxon>
        <taxon>Theileria</taxon>
    </lineage>
</organism>
<feature type="chain" id="PRO_5033366987" evidence="5">
    <location>
        <begin position="21"/>
        <end position="920"/>
    </location>
</feature>
<feature type="compositionally biased region" description="Low complexity" evidence="3">
    <location>
        <begin position="685"/>
        <end position="710"/>
    </location>
</feature>
<feature type="region of interest" description="Disordered" evidence="3">
    <location>
        <begin position="588"/>
        <end position="631"/>
    </location>
</feature>
<feature type="transmembrane region" description="Helical" evidence="4">
    <location>
        <begin position="855"/>
        <end position="877"/>
    </location>
</feature>
<feature type="region of interest" description="Disordered" evidence="3">
    <location>
        <begin position="133"/>
        <end position="217"/>
    </location>
</feature>
<dbReference type="Gene3D" id="3.40.50.410">
    <property type="entry name" value="von Willebrand factor, type A domain"/>
    <property type="match status" value="1"/>
</dbReference>
<dbReference type="SMART" id="SM00327">
    <property type="entry name" value="VWA"/>
    <property type="match status" value="1"/>
</dbReference>
<evidence type="ECO:0000256" key="3">
    <source>
        <dbReference type="SAM" id="MobiDB-lite"/>
    </source>
</evidence>
<feature type="region of interest" description="Disordered" evidence="3">
    <location>
        <begin position="229"/>
        <end position="254"/>
    </location>
</feature>
<feature type="compositionally biased region" description="Polar residues" evidence="3">
    <location>
        <begin position="733"/>
        <end position="742"/>
    </location>
</feature>
<dbReference type="InterPro" id="IPR000884">
    <property type="entry name" value="TSP1_rpt"/>
</dbReference>
<feature type="region of interest" description="Disordered" evidence="3">
    <location>
        <begin position="656"/>
        <end position="771"/>
    </location>
</feature>